<feature type="compositionally biased region" description="Polar residues" evidence="1">
    <location>
        <begin position="190"/>
        <end position="214"/>
    </location>
</feature>
<feature type="compositionally biased region" description="Low complexity" evidence="1">
    <location>
        <begin position="32"/>
        <end position="74"/>
    </location>
</feature>
<dbReference type="PANTHER" id="PTHR34408:SF1">
    <property type="entry name" value="GLYCOSYL HYDROLASE FAMILY 19 DOMAIN-CONTAINING PROTEIN HI_1415"/>
    <property type="match status" value="1"/>
</dbReference>
<keyword evidence="5" id="KW-1185">Reference proteome</keyword>
<dbReference type="SMART" id="SM00287">
    <property type="entry name" value="SH3b"/>
    <property type="match status" value="2"/>
</dbReference>
<feature type="compositionally biased region" description="Low complexity" evidence="1">
    <location>
        <begin position="177"/>
        <end position="189"/>
    </location>
</feature>
<dbReference type="InterPro" id="IPR026870">
    <property type="entry name" value="Zinc_ribbon_dom"/>
</dbReference>
<keyword evidence="2" id="KW-0812">Transmembrane</keyword>
<dbReference type="Gene3D" id="2.30.30.40">
    <property type="entry name" value="SH3 Domains"/>
    <property type="match status" value="2"/>
</dbReference>
<proteinExistence type="predicted"/>
<dbReference type="Pfam" id="PF08239">
    <property type="entry name" value="SH3_3"/>
    <property type="match status" value="2"/>
</dbReference>
<dbReference type="Pfam" id="PF13240">
    <property type="entry name" value="Zn_Ribbon_1"/>
    <property type="match status" value="1"/>
</dbReference>
<dbReference type="InterPro" id="IPR052354">
    <property type="entry name" value="Cell_Wall_Dynamics_Protein"/>
</dbReference>
<dbReference type="EMBL" id="FOIM01000002">
    <property type="protein sequence ID" value="SET10077.1"/>
    <property type="molecule type" value="Genomic_DNA"/>
</dbReference>
<reference evidence="5" key="1">
    <citation type="submission" date="2016-10" db="EMBL/GenBank/DDBJ databases">
        <authorList>
            <person name="Varghese N."/>
            <person name="Submissions S."/>
        </authorList>
    </citation>
    <scope>NUCLEOTIDE SEQUENCE [LARGE SCALE GENOMIC DNA]</scope>
    <source>
        <strain evidence="5">NLAE-zl-G277</strain>
    </source>
</reference>
<keyword evidence="2" id="KW-0472">Membrane</keyword>
<dbReference type="AlphaFoldDB" id="A0A1I0BTY3"/>
<feature type="region of interest" description="Disordered" evidence="1">
    <location>
        <begin position="26"/>
        <end position="92"/>
    </location>
</feature>
<dbReference type="PANTHER" id="PTHR34408">
    <property type="entry name" value="FAMILY PROTEIN, PUTATIVE-RELATED"/>
    <property type="match status" value="1"/>
</dbReference>
<feature type="compositionally biased region" description="Basic and acidic residues" evidence="1">
    <location>
        <begin position="144"/>
        <end position="161"/>
    </location>
</feature>
<name>A0A1I0BTY3_9FIRM</name>
<gene>
    <name evidence="4" type="ORF">SAMN05216313_102115</name>
</gene>
<dbReference type="InterPro" id="IPR003646">
    <property type="entry name" value="SH3-like_bac-type"/>
</dbReference>
<feature type="domain" description="SH3b" evidence="3">
    <location>
        <begin position="300"/>
        <end position="363"/>
    </location>
</feature>
<evidence type="ECO:0000256" key="1">
    <source>
        <dbReference type="SAM" id="MobiDB-lite"/>
    </source>
</evidence>
<sequence>MKYCKKCGAQMKDNAKFCPSCGAAGEAGGTAGQAPQGAAGQRPQKPVGQQPPQKPVGQQQPQKPTAQQPQKPAGQRPPKPAAQPGGASPVEKKKKSAAPFIIICLLLVAAMAGGTAYFVWSKGKDKGAAVQVADGGSDGWGSSDGDRKKQTEEEADGKETTAAEQETSAAEDETEPETTAAAVETTVSDQTQPASTEQPEESSQTAPETQSTVPAQDPGGNGATYKTMYVVNCNEFITLRPGDFTTSGEICKIPLGASVSYVSTAGNGFYQVIYNGQTGYALASYLSETPGSAAAGEAVYDTMYVVNCNEFITLRTSDSTSAGEICKIPLGAAVSYVSTAGNGFYKITYNGYTGYALASYLSY</sequence>
<evidence type="ECO:0000259" key="3">
    <source>
        <dbReference type="PROSITE" id="PS51781"/>
    </source>
</evidence>
<evidence type="ECO:0000313" key="5">
    <source>
        <dbReference type="Proteomes" id="UP000198508"/>
    </source>
</evidence>
<dbReference type="Proteomes" id="UP000198508">
    <property type="component" value="Unassembled WGS sequence"/>
</dbReference>
<evidence type="ECO:0000256" key="2">
    <source>
        <dbReference type="SAM" id="Phobius"/>
    </source>
</evidence>
<protein>
    <submittedName>
        <fullName evidence="4">Zinc-ribbon domain-containing protein</fullName>
    </submittedName>
</protein>
<keyword evidence="2" id="KW-1133">Transmembrane helix</keyword>
<accession>A0A1I0BTY3</accession>
<feature type="domain" description="SH3b" evidence="3">
    <location>
        <begin position="226"/>
        <end position="290"/>
    </location>
</feature>
<organism evidence="4 5">
    <name type="scientific">Enterocloster lavalensis</name>
    <dbReference type="NCBI Taxonomy" id="460384"/>
    <lineage>
        <taxon>Bacteria</taxon>
        <taxon>Bacillati</taxon>
        <taxon>Bacillota</taxon>
        <taxon>Clostridia</taxon>
        <taxon>Lachnospirales</taxon>
        <taxon>Lachnospiraceae</taxon>
        <taxon>Enterocloster</taxon>
    </lineage>
</organism>
<feature type="transmembrane region" description="Helical" evidence="2">
    <location>
        <begin position="100"/>
        <end position="120"/>
    </location>
</feature>
<dbReference type="STRING" id="460384.SAMN05216313_102115"/>
<dbReference type="RefSeq" id="WP_166434964.1">
    <property type="nucleotide sequence ID" value="NZ_FOIM01000002.1"/>
</dbReference>
<evidence type="ECO:0000313" key="4">
    <source>
        <dbReference type="EMBL" id="SET10077.1"/>
    </source>
</evidence>
<feature type="region of interest" description="Disordered" evidence="1">
    <location>
        <begin position="133"/>
        <end position="221"/>
    </location>
</feature>
<dbReference type="PROSITE" id="PS51781">
    <property type="entry name" value="SH3B"/>
    <property type="match status" value="2"/>
</dbReference>